<dbReference type="Proteomes" id="UP001209878">
    <property type="component" value="Unassembled WGS sequence"/>
</dbReference>
<sequence length="129" mass="14216">MKAIEREKQSIKSNAIVHWKPVFATPLSMGVITRQAKINITFLHITYTHFSTINRLSRVSIVTHDCTACHVSPFSCVGRATDGISLSTLDRLSGKMLKITSAIHIDCSSHGHGLVNLVERTMAQSRSAK</sequence>
<name>A0AAD9JUF0_RIDPI</name>
<comment type="caution">
    <text evidence="1">The sequence shown here is derived from an EMBL/GenBank/DDBJ whole genome shotgun (WGS) entry which is preliminary data.</text>
</comment>
<dbReference type="AlphaFoldDB" id="A0AAD9JUF0"/>
<gene>
    <name evidence="1" type="ORF">NP493_1713g00007</name>
</gene>
<proteinExistence type="predicted"/>
<accession>A0AAD9JUF0</accession>
<protein>
    <submittedName>
        <fullName evidence="1">Uncharacterized protein</fullName>
    </submittedName>
</protein>
<evidence type="ECO:0000313" key="1">
    <source>
        <dbReference type="EMBL" id="KAK2159498.1"/>
    </source>
</evidence>
<reference evidence="1" key="1">
    <citation type="journal article" date="2023" name="Mol. Biol. Evol.">
        <title>Third-Generation Sequencing Reveals the Adaptive Role of the Epigenome in Three Deep-Sea Polychaetes.</title>
        <authorList>
            <person name="Perez M."/>
            <person name="Aroh O."/>
            <person name="Sun Y."/>
            <person name="Lan Y."/>
            <person name="Juniper S.K."/>
            <person name="Young C.R."/>
            <person name="Angers B."/>
            <person name="Qian P.Y."/>
        </authorList>
    </citation>
    <scope>NUCLEOTIDE SEQUENCE</scope>
    <source>
        <strain evidence="1">R07B-5</strain>
    </source>
</reference>
<keyword evidence="2" id="KW-1185">Reference proteome</keyword>
<evidence type="ECO:0000313" key="2">
    <source>
        <dbReference type="Proteomes" id="UP001209878"/>
    </source>
</evidence>
<dbReference type="EMBL" id="JAODUO010001713">
    <property type="protein sequence ID" value="KAK2159498.1"/>
    <property type="molecule type" value="Genomic_DNA"/>
</dbReference>
<organism evidence="1 2">
    <name type="scientific">Ridgeia piscesae</name>
    <name type="common">Tubeworm</name>
    <dbReference type="NCBI Taxonomy" id="27915"/>
    <lineage>
        <taxon>Eukaryota</taxon>
        <taxon>Metazoa</taxon>
        <taxon>Spiralia</taxon>
        <taxon>Lophotrochozoa</taxon>
        <taxon>Annelida</taxon>
        <taxon>Polychaeta</taxon>
        <taxon>Sedentaria</taxon>
        <taxon>Canalipalpata</taxon>
        <taxon>Sabellida</taxon>
        <taxon>Siboglinidae</taxon>
        <taxon>Ridgeia</taxon>
    </lineage>
</organism>